<sequence length="12" mass="1282">MVSTSGFDPDNL</sequence>
<name>A0A5J4U2S9_9EUKA</name>
<comment type="caution">
    <text evidence="1">The sequence shown here is derived from an EMBL/GenBank/DDBJ whole genome shotgun (WGS) entry which is preliminary data.</text>
</comment>
<gene>
    <name evidence="1" type="ORF">EZS28_039387</name>
</gene>
<evidence type="ECO:0000313" key="2">
    <source>
        <dbReference type="Proteomes" id="UP000324800"/>
    </source>
</evidence>
<dbReference type="EMBL" id="SNRW01020863">
    <property type="protein sequence ID" value="KAA6365086.1"/>
    <property type="molecule type" value="Genomic_DNA"/>
</dbReference>
<feature type="non-terminal residue" evidence="1">
    <location>
        <position position="12"/>
    </location>
</feature>
<accession>A0A5J4U2S9</accession>
<organism evidence="1 2">
    <name type="scientific">Streblomastix strix</name>
    <dbReference type="NCBI Taxonomy" id="222440"/>
    <lineage>
        <taxon>Eukaryota</taxon>
        <taxon>Metamonada</taxon>
        <taxon>Preaxostyla</taxon>
        <taxon>Oxymonadida</taxon>
        <taxon>Streblomastigidae</taxon>
        <taxon>Streblomastix</taxon>
    </lineage>
</organism>
<protein>
    <submittedName>
        <fullName evidence="1">Uncharacterized protein</fullName>
    </submittedName>
</protein>
<reference evidence="1 2" key="1">
    <citation type="submission" date="2019-03" db="EMBL/GenBank/DDBJ databases">
        <title>Single cell metagenomics reveals metabolic interactions within the superorganism composed of flagellate Streblomastix strix and complex community of Bacteroidetes bacteria on its surface.</title>
        <authorList>
            <person name="Treitli S.C."/>
            <person name="Kolisko M."/>
            <person name="Husnik F."/>
            <person name="Keeling P."/>
            <person name="Hampl V."/>
        </authorList>
    </citation>
    <scope>NUCLEOTIDE SEQUENCE [LARGE SCALE GENOMIC DNA]</scope>
    <source>
        <strain evidence="1">ST1C</strain>
    </source>
</reference>
<dbReference type="Proteomes" id="UP000324800">
    <property type="component" value="Unassembled WGS sequence"/>
</dbReference>
<evidence type="ECO:0000313" key="1">
    <source>
        <dbReference type="EMBL" id="KAA6365086.1"/>
    </source>
</evidence>
<proteinExistence type="predicted"/>